<feature type="compositionally biased region" description="Basic residues" evidence="1">
    <location>
        <begin position="347"/>
        <end position="358"/>
    </location>
</feature>
<feature type="compositionally biased region" description="Polar residues" evidence="1">
    <location>
        <begin position="571"/>
        <end position="580"/>
    </location>
</feature>
<evidence type="ECO:0000313" key="3">
    <source>
        <dbReference type="Proteomes" id="UP000541558"/>
    </source>
</evidence>
<evidence type="ECO:0000256" key="1">
    <source>
        <dbReference type="SAM" id="MobiDB-lite"/>
    </source>
</evidence>
<feature type="compositionally biased region" description="Basic residues" evidence="1">
    <location>
        <begin position="739"/>
        <end position="754"/>
    </location>
</feature>
<dbReference type="AlphaFoldDB" id="A0A8H5F7L5"/>
<feature type="region of interest" description="Disordered" evidence="1">
    <location>
        <begin position="341"/>
        <end position="662"/>
    </location>
</feature>
<feature type="compositionally biased region" description="Basic and acidic residues" evidence="1">
    <location>
        <begin position="471"/>
        <end position="481"/>
    </location>
</feature>
<dbReference type="OrthoDB" id="10318422at2759"/>
<reference evidence="2 3" key="1">
    <citation type="journal article" date="2020" name="ISME J.">
        <title>Uncovering the hidden diversity of litter-decomposition mechanisms in mushroom-forming fungi.</title>
        <authorList>
            <person name="Floudas D."/>
            <person name="Bentzer J."/>
            <person name="Ahren D."/>
            <person name="Johansson T."/>
            <person name="Persson P."/>
            <person name="Tunlid A."/>
        </authorList>
    </citation>
    <scope>NUCLEOTIDE SEQUENCE [LARGE SCALE GENOMIC DNA]</scope>
    <source>
        <strain evidence="2 3">CBS 175.51</strain>
    </source>
</reference>
<feature type="compositionally biased region" description="Low complexity" evidence="1">
    <location>
        <begin position="584"/>
        <end position="593"/>
    </location>
</feature>
<feature type="compositionally biased region" description="Basic and acidic residues" evidence="1">
    <location>
        <begin position="597"/>
        <end position="612"/>
    </location>
</feature>
<gene>
    <name evidence="2" type="ORF">D9611_001052</name>
</gene>
<dbReference type="EMBL" id="JAACJK010000163">
    <property type="protein sequence ID" value="KAF5326517.1"/>
    <property type="molecule type" value="Genomic_DNA"/>
</dbReference>
<sequence>MSFSIPVGFPMSARAPTDQWTSSSNNPFTTPASNADPMAGPSQQDWNSIGLHDLLDRYEEGVNANYDLLVKDVGKLAPCFLWACKWVCVVANSDSSYFRDESSAQKIAKIFQVAFATMRMYYITPDIHDYCLPTKLVYRDAYRSALVVLDKHKHVPGPNSVTRAQIFELVAPLHTYGDPPAKPNPLDILQALSFDNVDDARLPGEMGPPKVPYTKNLDIFEHAFKENVLKRKREKERADPRPKKKVYTEEEQRKRNEEMRHGRIQRWTIKWAGLHNEDYIKQREASGSLAPERWNRNLRKPLLAMSPFEIEVCREVKRNAEFKKPEVLANFVEFMKGLDRKAEERERKKKQRAAKKGKGKEAKRQKAVPKGKECDVGGAEVEDPTTEPEDNGNDDAPATGGERLLTAPTNGVHYGKEVQNKTGNAAMRFSLRRASQLAGPSETDVAEKRIPPSLASVSGRTAAGPRQSLSRKPDVQIKTGKEVAPPTPLHRGSALAAAPTLASISRRNGAEVKDVPAPRKAGKMRSNVPRPINSGLKRESAITFDTQPVQAAPAKSSKPTGLKREPAITLDTPTLTTISEKNAAEAAPAPRAARALRRQERAKPADFVESAKTRTVQAPTTSSVPANNSKKSKKDEAKSVKPGLKRAAVESQPSKPAEAEVVVEPEAAVEVVKVEHTAAQELAPAGSARPEPLNPKRRSTRIAADPMYAAGLSYDYGSRRGRSVKVEPDTSVAAEDLKKKGRPTRAIPTKRRRV</sequence>
<evidence type="ECO:0000313" key="2">
    <source>
        <dbReference type="EMBL" id="KAF5326517.1"/>
    </source>
</evidence>
<organism evidence="2 3">
    <name type="scientific">Ephemerocybe angulata</name>
    <dbReference type="NCBI Taxonomy" id="980116"/>
    <lineage>
        <taxon>Eukaryota</taxon>
        <taxon>Fungi</taxon>
        <taxon>Dikarya</taxon>
        <taxon>Basidiomycota</taxon>
        <taxon>Agaricomycotina</taxon>
        <taxon>Agaricomycetes</taxon>
        <taxon>Agaricomycetidae</taxon>
        <taxon>Agaricales</taxon>
        <taxon>Agaricineae</taxon>
        <taxon>Psathyrellaceae</taxon>
        <taxon>Ephemerocybe</taxon>
    </lineage>
</organism>
<feature type="compositionally biased region" description="Basic and acidic residues" evidence="1">
    <location>
        <begin position="359"/>
        <end position="375"/>
    </location>
</feature>
<feature type="compositionally biased region" description="Polar residues" evidence="1">
    <location>
        <begin position="18"/>
        <end position="33"/>
    </location>
</feature>
<feature type="region of interest" description="Disordered" evidence="1">
    <location>
        <begin position="720"/>
        <end position="754"/>
    </location>
</feature>
<name>A0A8H5F7L5_9AGAR</name>
<feature type="compositionally biased region" description="Basic and acidic residues" evidence="1">
    <location>
        <begin position="508"/>
        <end position="517"/>
    </location>
</feature>
<keyword evidence="3" id="KW-1185">Reference proteome</keyword>
<comment type="caution">
    <text evidence="2">The sequence shown here is derived from an EMBL/GenBank/DDBJ whole genome shotgun (WGS) entry which is preliminary data.</text>
</comment>
<protein>
    <submittedName>
        <fullName evidence="2">Uncharacterized protein</fullName>
    </submittedName>
</protein>
<feature type="compositionally biased region" description="Polar residues" evidence="1">
    <location>
        <begin position="613"/>
        <end position="628"/>
    </location>
</feature>
<feature type="region of interest" description="Disordered" evidence="1">
    <location>
        <begin position="15"/>
        <end position="39"/>
    </location>
</feature>
<proteinExistence type="predicted"/>
<dbReference type="Proteomes" id="UP000541558">
    <property type="component" value="Unassembled WGS sequence"/>
</dbReference>
<feature type="region of interest" description="Disordered" evidence="1">
    <location>
        <begin position="680"/>
        <end position="704"/>
    </location>
</feature>
<accession>A0A8H5F7L5</accession>
<feature type="compositionally biased region" description="Acidic residues" evidence="1">
    <location>
        <begin position="380"/>
        <end position="393"/>
    </location>
</feature>
<feature type="region of interest" description="Disordered" evidence="1">
    <location>
        <begin position="231"/>
        <end position="256"/>
    </location>
</feature>